<reference evidence="3 4" key="1">
    <citation type="journal article" date="2018" name="Science">
        <title>The opium poppy genome and morphinan production.</title>
        <authorList>
            <person name="Guo L."/>
            <person name="Winzer T."/>
            <person name="Yang X."/>
            <person name="Li Y."/>
            <person name="Ning Z."/>
            <person name="He Z."/>
            <person name="Teodor R."/>
            <person name="Lu Y."/>
            <person name="Bowser T.A."/>
            <person name="Graham I.A."/>
            <person name="Ye K."/>
        </authorList>
    </citation>
    <scope>NUCLEOTIDE SEQUENCE [LARGE SCALE GENOMIC DNA]</scope>
    <source>
        <strain evidence="4">cv. HN1</strain>
        <tissue evidence="3">Leaves</tissue>
    </source>
</reference>
<feature type="repeat" description="WD" evidence="2">
    <location>
        <begin position="120"/>
        <end position="161"/>
    </location>
</feature>
<name>A0A4Y7JT77_PAPSO</name>
<evidence type="ECO:0000313" key="3">
    <source>
        <dbReference type="EMBL" id="RZC62949.1"/>
    </source>
</evidence>
<organism evidence="3 4">
    <name type="scientific">Papaver somniferum</name>
    <name type="common">Opium poppy</name>
    <dbReference type="NCBI Taxonomy" id="3469"/>
    <lineage>
        <taxon>Eukaryota</taxon>
        <taxon>Viridiplantae</taxon>
        <taxon>Streptophyta</taxon>
        <taxon>Embryophyta</taxon>
        <taxon>Tracheophyta</taxon>
        <taxon>Spermatophyta</taxon>
        <taxon>Magnoliopsida</taxon>
        <taxon>Ranunculales</taxon>
        <taxon>Papaveraceae</taxon>
        <taxon>Papaveroideae</taxon>
        <taxon>Papaver</taxon>
    </lineage>
</organism>
<proteinExistence type="inferred from homology"/>
<protein>
    <submittedName>
        <fullName evidence="3">Uncharacterized protein</fullName>
    </submittedName>
</protein>
<dbReference type="InterPro" id="IPR045241">
    <property type="entry name" value="Prp46/PLRG1-like"/>
</dbReference>
<sequence length="230" mass="25980">MISCWMETGPIVRKERCFLKQLVLLNATTVWILTIDDSLESCNLDELMALIQILMLYVLAPTLQAWINQTGVPSRNTSGALMSAPGSSERNQSTSALMERIPSKWPRPELHAPWRNYRVISGHLGWVRSIAFDPSNSWFCTGSADHTIKIWDLGSGRLKLTLTGHIEQVRGIYLAEMKSGSDRTEAAESTLWAYKSTQMYAVDEEMPSHYGRQLRVMFPYKVPIVPSDSD</sequence>
<dbReference type="AlphaFoldDB" id="A0A4Y7JT77"/>
<gene>
    <name evidence="3" type="ORF">C5167_024712</name>
</gene>
<dbReference type="PROSITE" id="PS50082">
    <property type="entry name" value="WD_REPEATS_2"/>
    <property type="match status" value="1"/>
</dbReference>
<keyword evidence="4" id="KW-1185">Reference proteome</keyword>
<keyword evidence="2" id="KW-0853">WD repeat</keyword>
<dbReference type="EMBL" id="CM010719">
    <property type="protein sequence ID" value="RZC62949.1"/>
    <property type="molecule type" value="Genomic_DNA"/>
</dbReference>
<dbReference type="Proteomes" id="UP000316621">
    <property type="component" value="Chromosome 5"/>
</dbReference>
<comment type="similarity">
    <text evidence="1">Belongs to the WD repeat PRL1/PRL2 family.</text>
</comment>
<dbReference type="PROSITE" id="PS50294">
    <property type="entry name" value="WD_REPEATS_REGION"/>
    <property type="match status" value="1"/>
</dbReference>
<dbReference type="PANTHER" id="PTHR19923:SF0">
    <property type="entry name" value="PLEIOTROPIC REGULATOR 1"/>
    <property type="match status" value="1"/>
</dbReference>
<dbReference type="Gene3D" id="2.130.10.10">
    <property type="entry name" value="YVTN repeat-like/Quinoprotein amine dehydrogenase"/>
    <property type="match status" value="1"/>
</dbReference>
<evidence type="ECO:0000313" key="4">
    <source>
        <dbReference type="Proteomes" id="UP000316621"/>
    </source>
</evidence>
<accession>A0A4Y7JT77</accession>
<evidence type="ECO:0000256" key="2">
    <source>
        <dbReference type="PROSITE-ProRule" id="PRU00221"/>
    </source>
</evidence>
<dbReference type="SMART" id="SM00320">
    <property type="entry name" value="WD40"/>
    <property type="match status" value="1"/>
</dbReference>
<dbReference type="InterPro" id="IPR036322">
    <property type="entry name" value="WD40_repeat_dom_sf"/>
</dbReference>
<dbReference type="InterPro" id="IPR015943">
    <property type="entry name" value="WD40/YVTN_repeat-like_dom_sf"/>
</dbReference>
<dbReference type="GO" id="GO:0071011">
    <property type="term" value="C:precatalytic spliceosome"/>
    <property type="evidence" value="ECO:0007669"/>
    <property type="project" value="TreeGrafter"/>
</dbReference>
<dbReference type="GO" id="GO:0000398">
    <property type="term" value="P:mRNA splicing, via spliceosome"/>
    <property type="evidence" value="ECO:0007669"/>
    <property type="project" value="InterPro"/>
</dbReference>
<dbReference type="GO" id="GO:0000974">
    <property type="term" value="C:Prp19 complex"/>
    <property type="evidence" value="ECO:0007669"/>
    <property type="project" value="TreeGrafter"/>
</dbReference>
<dbReference type="SUPFAM" id="SSF50978">
    <property type="entry name" value="WD40 repeat-like"/>
    <property type="match status" value="1"/>
</dbReference>
<dbReference type="PANTHER" id="PTHR19923">
    <property type="entry name" value="WD40 REPEAT PROTEINPRL1/PRL2-RELATED"/>
    <property type="match status" value="1"/>
</dbReference>
<dbReference type="GO" id="GO:0071013">
    <property type="term" value="C:catalytic step 2 spliceosome"/>
    <property type="evidence" value="ECO:0007669"/>
    <property type="project" value="TreeGrafter"/>
</dbReference>
<dbReference type="InterPro" id="IPR001680">
    <property type="entry name" value="WD40_rpt"/>
</dbReference>
<dbReference type="Pfam" id="PF00400">
    <property type="entry name" value="WD40"/>
    <property type="match status" value="1"/>
</dbReference>
<evidence type="ECO:0000256" key="1">
    <source>
        <dbReference type="ARBA" id="ARBA00025726"/>
    </source>
</evidence>
<dbReference type="STRING" id="3469.A0A4Y7JT77"/>
<dbReference type="Gramene" id="RZC62949">
    <property type="protein sequence ID" value="RZC62949"/>
    <property type="gene ID" value="C5167_024712"/>
</dbReference>